<keyword evidence="3 7" id="KW-0732">Signal</keyword>
<evidence type="ECO:0000256" key="5">
    <source>
        <dbReference type="ARBA" id="ARBA00023143"/>
    </source>
</evidence>
<comment type="similarity">
    <text evidence="2 7">Belongs to the FlgH family.</text>
</comment>
<sequence length="227" mass="23755">MKISRLGALCLSVLLAGCAFQDPPLVQGPMTARPQPQPQLQANNGAIFQTGNYRALLEDNRPSLVGDTLTVNIQEQTTTSATEQVTESRASTLTESVTGGVNLPFLPSGAASGLAGTNLSTAGGATQSGKGSNALATSFVSSISVTVIDVLANGNLVISGEKQVRINGDVESIRLSGVINPRDIDATRSISSLKVADARLEQETKGTNRLYNEPGWLTKIFLSILPF</sequence>
<dbReference type="GO" id="GO:0009427">
    <property type="term" value="C:bacterial-type flagellum basal body, distal rod, L ring"/>
    <property type="evidence" value="ECO:0007669"/>
    <property type="project" value="InterPro"/>
</dbReference>
<dbReference type="GO" id="GO:0071973">
    <property type="term" value="P:bacterial-type flagellum-dependent cell motility"/>
    <property type="evidence" value="ECO:0007669"/>
    <property type="project" value="InterPro"/>
</dbReference>
<feature type="signal peptide" evidence="8">
    <location>
        <begin position="1"/>
        <end position="21"/>
    </location>
</feature>
<dbReference type="PROSITE" id="PS51257">
    <property type="entry name" value="PROKAR_LIPOPROTEIN"/>
    <property type="match status" value="1"/>
</dbReference>
<comment type="subcellular location">
    <subcellularLocation>
        <location evidence="7">Cell outer membrane</location>
        <topology evidence="7">Lipid-anchor</topology>
    </subcellularLocation>
    <subcellularLocation>
        <location evidence="7">Bacterial flagellum basal body</location>
    </subcellularLocation>
</comment>
<keyword evidence="4 7" id="KW-0472">Membrane</keyword>
<dbReference type="RefSeq" id="WP_133680128.1">
    <property type="nucleotide sequence ID" value="NZ_SNZP01000006.1"/>
</dbReference>
<name>A0A4R7B7T9_9NEIS</name>
<keyword evidence="9" id="KW-0282">Flagellum</keyword>
<comment type="function">
    <text evidence="1 7">Assembles around the rod to form the L-ring and probably protects the motor/basal body from shearing forces during rotation.</text>
</comment>
<evidence type="ECO:0000256" key="7">
    <source>
        <dbReference type="HAMAP-Rule" id="MF_00415"/>
    </source>
</evidence>
<dbReference type="AlphaFoldDB" id="A0A4R7B7T9"/>
<evidence type="ECO:0000256" key="8">
    <source>
        <dbReference type="SAM" id="SignalP"/>
    </source>
</evidence>
<evidence type="ECO:0000313" key="10">
    <source>
        <dbReference type="Proteomes" id="UP000295611"/>
    </source>
</evidence>
<accession>A0A4R7B7T9</accession>
<dbReference type="InterPro" id="IPR000527">
    <property type="entry name" value="Flag_Lring"/>
</dbReference>
<dbReference type="PANTHER" id="PTHR34933:SF1">
    <property type="entry name" value="FLAGELLAR L-RING PROTEIN"/>
    <property type="match status" value="1"/>
</dbReference>
<evidence type="ECO:0000313" key="9">
    <source>
        <dbReference type="EMBL" id="TDR79912.1"/>
    </source>
</evidence>
<comment type="caution">
    <text evidence="9">The sequence shown here is derived from an EMBL/GenBank/DDBJ whole genome shotgun (WGS) entry which is preliminary data.</text>
</comment>
<comment type="subunit">
    <text evidence="7">The basal body constitutes a major portion of the flagellar organelle and consists of four rings (L,P,S, and M) mounted on a central rod.</text>
</comment>
<evidence type="ECO:0000256" key="4">
    <source>
        <dbReference type="ARBA" id="ARBA00023136"/>
    </source>
</evidence>
<reference evidence="9 10" key="1">
    <citation type="submission" date="2019-03" db="EMBL/GenBank/DDBJ databases">
        <title>Genomic Encyclopedia of Type Strains, Phase III (KMG-III): the genomes of soil and plant-associated and newly described type strains.</title>
        <authorList>
            <person name="Whitman W."/>
        </authorList>
    </citation>
    <scope>NUCLEOTIDE SEQUENCE [LARGE SCALE GENOMIC DNA]</scope>
    <source>
        <strain evidence="9 10">CECT 8976</strain>
    </source>
</reference>
<dbReference type="EMBL" id="SNZP01000006">
    <property type="protein sequence ID" value="TDR79912.1"/>
    <property type="molecule type" value="Genomic_DNA"/>
</dbReference>
<keyword evidence="7" id="KW-0449">Lipoprotein</keyword>
<dbReference type="OrthoDB" id="9789463at2"/>
<protein>
    <recommendedName>
        <fullName evidence="7">Flagellar L-ring protein</fullName>
    </recommendedName>
    <alternativeName>
        <fullName evidence="7">Basal body L-ring protein</fullName>
    </alternativeName>
</protein>
<keyword evidence="9" id="KW-0966">Cell projection</keyword>
<proteinExistence type="inferred from homology"/>
<evidence type="ECO:0000256" key="3">
    <source>
        <dbReference type="ARBA" id="ARBA00022729"/>
    </source>
</evidence>
<dbReference type="Pfam" id="PF02107">
    <property type="entry name" value="FlgH"/>
    <property type="match status" value="1"/>
</dbReference>
<dbReference type="PRINTS" id="PR01008">
    <property type="entry name" value="FLGLRINGFLGH"/>
</dbReference>
<keyword evidence="6 7" id="KW-0998">Cell outer membrane</keyword>
<dbReference type="GO" id="GO:0003774">
    <property type="term" value="F:cytoskeletal motor activity"/>
    <property type="evidence" value="ECO:0007669"/>
    <property type="project" value="InterPro"/>
</dbReference>
<feature type="chain" id="PRO_5020203170" description="Flagellar L-ring protein" evidence="8">
    <location>
        <begin position="22"/>
        <end position="227"/>
    </location>
</feature>
<dbReference type="HAMAP" id="MF_00415">
    <property type="entry name" value="FlgH"/>
    <property type="match status" value="1"/>
</dbReference>
<dbReference type="PANTHER" id="PTHR34933">
    <property type="entry name" value="FLAGELLAR L-RING PROTEIN"/>
    <property type="match status" value="1"/>
</dbReference>
<organism evidence="9 10">
    <name type="scientific">Paludibacterium purpuratum</name>
    <dbReference type="NCBI Taxonomy" id="1144873"/>
    <lineage>
        <taxon>Bacteria</taxon>
        <taxon>Pseudomonadati</taxon>
        <taxon>Pseudomonadota</taxon>
        <taxon>Betaproteobacteria</taxon>
        <taxon>Neisseriales</taxon>
        <taxon>Chromobacteriaceae</taxon>
        <taxon>Paludibacterium</taxon>
    </lineage>
</organism>
<keyword evidence="5 7" id="KW-0975">Bacterial flagellum</keyword>
<evidence type="ECO:0000256" key="6">
    <source>
        <dbReference type="ARBA" id="ARBA00023237"/>
    </source>
</evidence>
<evidence type="ECO:0000256" key="1">
    <source>
        <dbReference type="ARBA" id="ARBA00002591"/>
    </source>
</evidence>
<keyword evidence="9" id="KW-0969">Cilium</keyword>
<dbReference type="GO" id="GO:0009279">
    <property type="term" value="C:cell outer membrane"/>
    <property type="evidence" value="ECO:0007669"/>
    <property type="project" value="UniProtKB-SubCell"/>
</dbReference>
<evidence type="ECO:0000256" key="2">
    <source>
        <dbReference type="ARBA" id="ARBA00006929"/>
    </source>
</evidence>
<gene>
    <name evidence="7" type="primary">flgH</name>
    <name evidence="9" type="ORF">DFP86_10651</name>
</gene>
<dbReference type="Proteomes" id="UP000295611">
    <property type="component" value="Unassembled WGS sequence"/>
</dbReference>
<keyword evidence="10" id="KW-1185">Reference proteome</keyword>